<feature type="non-terminal residue" evidence="1">
    <location>
        <position position="1"/>
    </location>
</feature>
<comment type="caution">
    <text evidence="1">The sequence shown here is derived from an EMBL/GenBank/DDBJ whole genome shotgun (WGS) entry which is preliminary data.</text>
</comment>
<evidence type="ECO:0000313" key="2">
    <source>
        <dbReference type="Proteomes" id="UP000265520"/>
    </source>
</evidence>
<evidence type="ECO:0000313" key="1">
    <source>
        <dbReference type="EMBL" id="MCI38750.1"/>
    </source>
</evidence>
<accession>A0A392RSI3</accession>
<feature type="non-terminal residue" evidence="1">
    <location>
        <position position="104"/>
    </location>
</feature>
<name>A0A392RSI3_9FABA</name>
<sequence length="104" mass="12124">TVFDKKATDGLNKYVPFMKNKSNWSNQKSMANRNVVQRRPVHERLGYKTTFVPSNKPPMNQWVHGQQRIVEKGNSSGNRPMNFVQANKYAYKNNYMGKNPMTRT</sequence>
<dbReference type="AlphaFoldDB" id="A0A392RSI3"/>
<dbReference type="Proteomes" id="UP000265520">
    <property type="component" value="Unassembled WGS sequence"/>
</dbReference>
<proteinExistence type="predicted"/>
<organism evidence="1 2">
    <name type="scientific">Trifolium medium</name>
    <dbReference type="NCBI Taxonomy" id="97028"/>
    <lineage>
        <taxon>Eukaryota</taxon>
        <taxon>Viridiplantae</taxon>
        <taxon>Streptophyta</taxon>
        <taxon>Embryophyta</taxon>
        <taxon>Tracheophyta</taxon>
        <taxon>Spermatophyta</taxon>
        <taxon>Magnoliopsida</taxon>
        <taxon>eudicotyledons</taxon>
        <taxon>Gunneridae</taxon>
        <taxon>Pentapetalae</taxon>
        <taxon>rosids</taxon>
        <taxon>fabids</taxon>
        <taxon>Fabales</taxon>
        <taxon>Fabaceae</taxon>
        <taxon>Papilionoideae</taxon>
        <taxon>50 kb inversion clade</taxon>
        <taxon>NPAAA clade</taxon>
        <taxon>Hologalegina</taxon>
        <taxon>IRL clade</taxon>
        <taxon>Trifolieae</taxon>
        <taxon>Trifolium</taxon>
    </lineage>
</organism>
<dbReference type="EMBL" id="LXQA010259354">
    <property type="protein sequence ID" value="MCI38750.1"/>
    <property type="molecule type" value="Genomic_DNA"/>
</dbReference>
<protein>
    <submittedName>
        <fullName evidence="1">Uncharacterized protein</fullName>
    </submittedName>
</protein>
<keyword evidence="2" id="KW-1185">Reference proteome</keyword>
<reference evidence="1 2" key="1">
    <citation type="journal article" date="2018" name="Front. Plant Sci.">
        <title>Red Clover (Trifolium pratense) and Zigzag Clover (T. medium) - A Picture of Genomic Similarities and Differences.</title>
        <authorList>
            <person name="Dluhosova J."/>
            <person name="Istvanek J."/>
            <person name="Nedelnik J."/>
            <person name="Repkova J."/>
        </authorList>
    </citation>
    <scope>NUCLEOTIDE SEQUENCE [LARGE SCALE GENOMIC DNA]</scope>
    <source>
        <strain evidence="2">cv. 10/8</strain>
        <tissue evidence="1">Leaf</tissue>
    </source>
</reference>